<comment type="caution">
    <text evidence="1">The sequence shown here is derived from an EMBL/GenBank/DDBJ whole genome shotgun (WGS) entry which is preliminary data.</text>
</comment>
<dbReference type="Proteomes" id="UP001596527">
    <property type="component" value="Unassembled WGS sequence"/>
</dbReference>
<gene>
    <name evidence="1" type="ORF">ACFQWG_09330</name>
</gene>
<accession>A0ABW2SMU8</accession>
<reference evidence="2" key="1">
    <citation type="journal article" date="2019" name="Int. J. Syst. Evol. Microbiol.">
        <title>The Global Catalogue of Microorganisms (GCM) 10K type strain sequencing project: providing services to taxonomists for standard genome sequencing and annotation.</title>
        <authorList>
            <consortium name="The Broad Institute Genomics Platform"/>
            <consortium name="The Broad Institute Genome Sequencing Center for Infectious Disease"/>
            <person name="Wu L."/>
            <person name="Ma J."/>
        </authorList>
    </citation>
    <scope>NUCLEOTIDE SEQUENCE [LARGE SCALE GENOMIC DNA]</scope>
    <source>
        <strain evidence="2">CCUG 56698</strain>
    </source>
</reference>
<proteinExistence type="predicted"/>
<dbReference type="RefSeq" id="WP_380974669.1">
    <property type="nucleotide sequence ID" value="NZ_JBHTEF010000001.1"/>
</dbReference>
<keyword evidence="2" id="KW-1185">Reference proteome</keyword>
<protein>
    <submittedName>
        <fullName evidence="1">Uncharacterized protein</fullName>
    </submittedName>
</protein>
<evidence type="ECO:0000313" key="2">
    <source>
        <dbReference type="Proteomes" id="UP001596527"/>
    </source>
</evidence>
<name>A0ABW2SMU8_9ACTO</name>
<organism evidence="1 2">
    <name type="scientific">Schaalia naturae</name>
    <dbReference type="NCBI Taxonomy" id="635203"/>
    <lineage>
        <taxon>Bacteria</taxon>
        <taxon>Bacillati</taxon>
        <taxon>Actinomycetota</taxon>
        <taxon>Actinomycetes</taxon>
        <taxon>Actinomycetales</taxon>
        <taxon>Actinomycetaceae</taxon>
        <taxon>Schaalia</taxon>
    </lineage>
</organism>
<evidence type="ECO:0000313" key="1">
    <source>
        <dbReference type="EMBL" id="MFC7581392.1"/>
    </source>
</evidence>
<dbReference type="EMBL" id="JBHTEF010000001">
    <property type="protein sequence ID" value="MFC7581392.1"/>
    <property type="molecule type" value="Genomic_DNA"/>
</dbReference>
<sequence length="70" mass="8249">MDKGTDHSWPLRRRLPAGFAFFTKTSLLECLDEVGDDEPIWLDNYWQPIRQITQRPLELIYPHDDGLHLA</sequence>